<proteinExistence type="predicted"/>
<sequence length="419" mass="47622">MSYLTPAQILDQAAYKYASGEHQAPQYRASTNMGVVPAQLHKESPYYSTSRTSQVESPISSHYAGHTSRHDSNASRPAHHHHSATSVQRQRSMPMMGFSGGPSYAPSIPVTSFGSHVTYASMSSVVPAPLSERRNSQDTGPFPECTHMTRKGSGGGTSYAYPNYLNLPPEYRSASQDTQGQLEYPDYLNLPPGYGRNSNNVQKQNKYPDYLNLTEEHRTSQSQHGPIRSSGYPGHTQNPYPFTSPSHDPIQSIEPPKRRRGDPQLNRYPPDPFPIVQDGRGPTNHIRVPQRVFYDETDLNRCMSYSKPITFKMKNFAELGVRLFDCLDENHFRHPNIEDKDAKLFSTDEVYREMRLKILVYFSNVIIIYRETDVCIVVAWLLRVSIHTTDQYTQGRNDADIYVVQCCDCYCRFCQKDPE</sequence>
<feature type="region of interest" description="Disordered" evidence="1">
    <location>
        <begin position="45"/>
        <end position="97"/>
    </location>
</feature>
<feature type="region of interest" description="Disordered" evidence="1">
    <location>
        <begin position="183"/>
        <end position="204"/>
    </location>
</feature>
<reference evidence="2" key="2">
    <citation type="journal article" date="2023" name="Proc. Natl. Acad. Sci. U.S.A.">
        <title>A global phylogenomic analysis of the shiitake genus Lentinula.</title>
        <authorList>
            <person name="Sierra-Patev S."/>
            <person name="Min B."/>
            <person name="Naranjo-Ortiz M."/>
            <person name="Looney B."/>
            <person name="Konkel Z."/>
            <person name="Slot J.C."/>
            <person name="Sakamoto Y."/>
            <person name="Steenwyk J.L."/>
            <person name="Rokas A."/>
            <person name="Carro J."/>
            <person name="Camarero S."/>
            <person name="Ferreira P."/>
            <person name="Molpeceres G."/>
            <person name="Ruiz-Duenas F.J."/>
            <person name="Serrano A."/>
            <person name="Henrissat B."/>
            <person name="Drula E."/>
            <person name="Hughes K.W."/>
            <person name="Mata J.L."/>
            <person name="Ishikawa N.K."/>
            <person name="Vargas-Isla R."/>
            <person name="Ushijima S."/>
            <person name="Smith C.A."/>
            <person name="Donoghue J."/>
            <person name="Ahrendt S."/>
            <person name="Andreopoulos W."/>
            <person name="He G."/>
            <person name="LaButti K."/>
            <person name="Lipzen A."/>
            <person name="Ng V."/>
            <person name="Riley R."/>
            <person name="Sandor L."/>
            <person name="Barry K."/>
            <person name="Martinez A.T."/>
            <person name="Xiao Y."/>
            <person name="Gibbons J.G."/>
            <person name="Terashima K."/>
            <person name="Grigoriev I.V."/>
            <person name="Hibbett D."/>
        </authorList>
    </citation>
    <scope>NUCLEOTIDE SEQUENCE</scope>
    <source>
        <strain evidence="2">Sp2 HRB7682 ss15</strain>
    </source>
</reference>
<feature type="compositionally biased region" description="Polar residues" evidence="1">
    <location>
        <begin position="235"/>
        <end position="246"/>
    </location>
</feature>
<gene>
    <name evidence="2" type="ORF">C8J55DRAFT_232811</name>
</gene>
<protein>
    <submittedName>
        <fullName evidence="2">Uncharacterized protein</fullName>
    </submittedName>
</protein>
<accession>A0A9W8ZUC7</accession>
<feature type="region of interest" description="Disordered" evidence="1">
    <location>
        <begin position="129"/>
        <end position="161"/>
    </location>
</feature>
<feature type="compositionally biased region" description="Polar residues" evidence="1">
    <location>
        <begin position="46"/>
        <end position="60"/>
    </location>
</feature>
<dbReference type="Proteomes" id="UP001150238">
    <property type="component" value="Unassembled WGS sequence"/>
</dbReference>
<organism evidence="2 3">
    <name type="scientific">Lentinula lateritia</name>
    <dbReference type="NCBI Taxonomy" id="40482"/>
    <lineage>
        <taxon>Eukaryota</taxon>
        <taxon>Fungi</taxon>
        <taxon>Dikarya</taxon>
        <taxon>Basidiomycota</taxon>
        <taxon>Agaricomycotina</taxon>
        <taxon>Agaricomycetes</taxon>
        <taxon>Agaricomycetidae</taxon>
        <taxon>Agaricales</taxon>
        <taxon>Marasmiineae</taxon>
        <taxon>Omphalotaceae</taxon>
        <taxon>Lentinula</taxon>
    </lineage>
</organism>
<name>A0A9W8ZUC7_9AGAR</name>
<comment type="caution">
    <text evidence="2">The sequence shown here is derived from an EMBL/GenBank/DDBJ whole genome shotgun (WGS) entry which is preliminary data.</text>
</comment>
<dbReference type="AlphaFoldDB" id="A0A9W8ZUC7"/>
<dbReference type="EMBL" id="JANVFS010000042">
    <property type="protein sequence ID" value="KAJ4467193.1"/>
    <property type="molecule type" value="Genomic_DNA"/>
</dbReference>
<evidence type="ECO:0000256" key="1">
    <source>
        <dbReference type="SAM" id="MobiDB-lite"/>
    </source>
</evidence>
<feature type="region of interest" description="Disordered" evidence="1">
    <location>
        <begin position="216"/>
        <end position="281"/>
    </location>
</feature>
<evidence type="ECO:0000313" key="2">
    <source>
        <dbReference type="EMBL" id="KAJ4467193.1"/>
    </source>
</evidence>
<evidence type="ECO:0000313" key="3">
    <source>
        <dbReference type="Proteomes" id="UP001150238"/>
    </source>
</evidence>
<reference evidence="2" key="1">
    <citation type="submission" date="2022-08" db="EMBL/GenBank/DDBJ databases">
        <authorList>
            <consortium name="DOE Joint Genome Institute"/>
            <person name="Min B."/>
            <person name="Riley R."/>
            <person name="Sierra-Patev S."/>
            <person name="Naranjo-Ortiz M."/>
            <person name="Looney B."/>
            <person name="Konkel Z."/>
            <person name="Slot J.C."/>
            <person name="Sakamoto Y."/>
            <person name="Steenwyk J.L."/>
            <person name="Rokas A."/>
            <person name="Carro J."/>
            <person name="Camarero S."/>
            <person name="Ferreira P."/>
            <person name="Molpeceres G."/>
            <person name="Ruiz-Duenas F.J."/>
            <person name="Serrano A."/>
            <person name="Henrissat B."/>
            <person name="Drula E."/>
            <person name="Hughes K.W."/>
            <person name="Mata J.L."/>
            <person name="Ishikawa N.K."/>
            <person name="Vargas-Isla R."/>
            <person name="Ushijima S."/>
            <person name="Smith C.A."/>
            <person name="Ahrendt S."/>
            <person name="Andreopoulos W."/>
            <person name="He G."/>
            <person name="Labutti K."/>
            <person name="Lipzen A."/>
            <person name="Ng V."/>
            <person name="Sandor L."/>
            <person name="Barry K."/>
            <person name="Martinez A.T."/>
            <person name="Xiao Y."/>
            <person name="Gibbons J.G."/>
            <person name="Terashima K."/>
            <person name="Hibbett D.S."/>
            <person name="Grigoriev I.V."/>
        </authorList>
    </citation>
    <scope>NUCLEOTIDE SEQUENCE</scope>
    <source>
        <strain evidence="2">Sp2 HRB7682 ss15</strain>
    </source>
</reference>